<dbReference type="Proteomes" id="UP000256269">
    <property type="component" value="Unassembled WGS sequence"/>
</dbReference>
<proteinExistence type="predicted"/>
<dbReference type="EMBL" id="QUNO01000001">
    <property type="protein sequence ID" value="REH55284.1"/>
    <property type="molecule type" value="Genomic_DNA"/>
</dbReference>
<gene>
    <name evidence="1" type="ORF">BCF44_101304</name>
</gene>
<name>A0A3E0I960_9PSEU</name>
<dbReference type="RefSeq" id="WP_170217296.1">
    <property type="nucleotide sequence ID" value="NZ_CP144375.1"/>
</dbReference>
<reference evidence="1 2" key="1">
    <citation type="submission" date="2018-08" db="EMBL/GenBank/DDBJ databases">
        <title>Genomic Encyclopedia of Archaeal and Bacterial Type Strains, Phase II (KMG-II): from individual species to whole genera.</title>
        <authorList>
            <person name="Goeker M."/>
        </authorList>
    </citation>
    <scope>NUCLEOTIDE SEQUENCE [LARGE SCALE GENOMIC DNA]</scope>
    <source>
        <strain evidence="1 2">DSM 45791</strain>
    </source>
</reference>
<organism evidence="1 2">
    <name type="scientific">Kutzneria buriramensis</name>
    <dbReference type="NCBI Taxonomy" id="1045776"/>
    <lineage>
        <taxon>Bacteria</taxon>
        <taxon>Bacillati</taxon>
        <taxon>Actinomycetota</taxon>
        <taxon>Actinomycetes</taxon>
        <taxon>Pseudonocardiales</taxon>
        <taxon>Pseudonocardiaceae</taxon>
        <taxon>Kutzneria</taxon>
    </lineage>
</organism>
<keyword evidence="2" id="KW-1185">Reference proteome</keyword>
<evidence type="ECO:0000313" key="2">
    <source>
        <dbReference type="Proteomes" id="UP000256269"/>
    </source>
</evidence>
<sequence length="57" mass="6690">MRQMSVWRLLDPADRALLNQLRVLLRGIDPVPQEVMAAADSLYQRIASRRRVMARVW</sequence>
<dbReference type="AlphaFoldDB" id="A0A3E0I960"/>
<evidence type="ECO:0000313" key="1">
    <source>
        <dbReference type="EMBL" id="REH55284.1"/>
    </source>
</evidence>
<comment type="caution">
    <text evidence="1">The sequence shown here is derived from an EMBL/GenBank/DDBJ whole genome shotgun (WGS) entry which is preliminary data.</text>
</comment>
<protein>
    <submittedName>
        <fullName evidence="1">Uncharacterized protein</fullName>
    </submittedName>
</protein>
<accession>A0A3E0I960</accession>